<sequence length="105" mass="11723">MIRIHGLGEALKGLSNECDKAVEDVVKLLEETAVKTAEKAREYAPVRTGRLRKSISHRKVGKTKYMVEAAAPYAGYVEFGTSRFPPRGFMRRALSEALRELLQTA</sequence>
<protein>
    <submittedName>
        <fullName evidence="1">HK97 gp10 family phage protein</fullName>
    </submittedName>
</protein>
<name>A0A7C5QS98_CALS0</name>
<organism evidence="1">
    <name type="scientific">Caldiarchaeum subterraneum</name>
    <dbReference type="NCBI Taxonomy" id="311458"/>
    <lineage>
        <taxon>Archaea</taxon>
        <taxon>Nitrososphaerota</taxon>
        <taxon>Candidatus Caldarchaeales</taxon>
        <taxon>Candidatus Caldarchaeaceae</taxon>
        <taxon>Candidatus Caldarchaeum</taxon>
    </lineage>
</organism>
<gene>
    <name evidence="1" type="ORF">ENM11_08755</name>
</gene>
<dbReference type="InterPro" id="IPR010064">
    <property type="entry name" value="HK97-gp10_tail"/>
</dbReference>
<dbReference type="Pfam" id="PF04883">
    <property type="entry name" value="HK97-gp10_like"/>
    <property type="match status" value="1"/>
</dbReference>
<evidence type="ECO:0000313" key="1">
    <source>
        <dbReference type="EMBL" id="HHK69213.1"/>
    </source>
</evidence>
<proteinExistence type="predicted"/>
<dbReference type="AlphaFoldDB" id="A0A7C5QS98"/>
<accession>A0A7C5QS98</accession>
<comment type="caution">
    <text evidence="1">The sequence shown here is derived from an EMBL/GenBank/DDBJ whole genome shotgun (WGS) entry which is preliminary data.</text>
</comment>
<dbReference type="EMBL" id="DRWN01000070">
    <property type="protein sequence ID" value="HHK69213.1"/>
    <property type="molecule type" value="Genomic_DNA"/>
</dbReference>
<dbReference type="NCBIfam" id="TIGR01725">
    <property type="entry name" value="phge_HK97_gp10"/>
    <property type="match status" value="1"/>
</dbReference>
<reference evidence="1" key="1">
    <citation type="journal article" date="2020" name="mSystems">
        <title>Genome- and Community-Level Interaction Insights into Carbon Utilization and Element Cycling Functions of Hydrothermarchaeota in Hydrothermal Sediment.</title>
        <authorList>
            <person name="Zhou Z."/>
            <person name="Liu Y."/>
            <person name="Xu W."/>
            <person name="Pan J."/>
            <person name="Luo Z.H."/>
            <person name="Li M."/>
        </authorList>
    </citation>
    <scope>NUCLEOTIDE SEQUENCE [LARGE SCALE GENOMIC DNA]</scope>
    <source>
        <strain evidence="1">SpSt-1056</strain>
    </source>
</reference>